<dbReference type="PANTHER" id="PTHR37250:SF1">
    <property type="entry name" value="OS05G0496000 PROTEIN"/>
    <property type="match status" value="1"/>
</dbReference>
<protein>
    <submittedName>
        <fullName evidence="2">Uncharacterized protein</fullName>
    </submittedName>
</protein>
<proteinExistence type="predicted"/>
<feature type="region of interest" description="Disordered" evidence="1">
    <location>
        <begin position="93"/>
        <end position="116"/>
    </location>
</feature>
<name>A0A833R6K1_9POAL</name>
<organism evidence="2 3">
    <name type="scientific">Carex littledalei</name>
    <dbReference type="NCBI Taxonomy" id="544730"/>
    <lineage>
        <taxon>Eukaryota</taxon>
        <taxon>Viridiplantae</taxon>
        <taxon>Streptophyta</taxon>
        <taxon>Embryophyta</taxon>
        <taxon>Tracheophyta</taxon>
        <taxon>Spermatophyta</taxon>
        <taxon>Magnoliopsida</taxon>
        <taxon>Liliopsida</taxon>
        <taxon>Poales</taxon>
        <taxon>Cyperaceae</taxon>
        <taxon>Cyperoideae</taxon>
        <taxon>Cariceae</taxon>
        <taxon>Carex</taxon>
        <taxon>Carex subgen. Euthyceras</taxon>
    </lineage>
</organism>
<feature type="region of interest" description="Disordered" evidence="1">
    <location>
        <begin position="1"/>
        <end position="69"/>
    </location>
</feature>
<evidence type="ECO:0000313" key="3">
    <source>
        <dbReference type="Proteomes" id="UP000623129"/>
    </source>
</evidence>
<accession>A0A833R6K1</accession>
<sequence>MDPKLEKIPETVPNDTSHQVEESKEESEEKGNSKEENLEKNRTGGDVEMEAEITSEDVEKAGGFGARDDIGSFLPVMIDATDFEESLRDARGFEEEEGEVVEVSRPGIGWTGPGDK</sequence>
<feature type="compositionally biased region" description="Basic and acidic residues" evidence="1">
    <location>
        <begin position="18"/>
        <end position="45"/>
    </location>
</feature>
<feature type="compositionally biased region" description="Acidic residues" evidence="1">
    <location>
        <begin position="47"/>
        <end position="56"/>
    </location>
</feature>
<keyword evidence="3" id="KW-1185">Reference proteome</keyword>
<comment type="caution">
    <text evidence="2">The sequence shown here is derived from an EMBL/GenBank/DDBJ whole genome shotgun (WGS) entry which is preliminary data.</text>
</comment>
<dbReference type="EMBL" id="SWLB01000013">
    <property type="protein sequence ID" value="KAF3330726.1"/>
    <property type="molecule type" value="Genomic_DNA"/>
</dbReference>
<evidence type="ECO:0000256" key="1">
    <source>
        <dbReference type="SAM" id="MobiDB-lite"/>
    </source>
</evidence>
<dbReference type="AlphaFoldDB" id="A0A833R6K1"/>
<dbReference type="PANTHER" id="PTHR37250">
    <property type="entry name" value="OS05G0496000 PROTEIN"/>
    <property type="match status" value="1"/>
</dbReference>
<evidence type="ECO:0000313" key="2">
    <source>
        <dbReference type="EMBL" id="KAF3330726.1"/>
    </source>
</evidence>
<gene>
    <name evidence="2" type="ORF">FCM35_KLT04080</name>
</gene>
<dbReference type="OrthoDB" id="2012753at2759"/>
<reference evidence="2" key="1">
    <citation type="submission" date="2020-01" db="EMBL/GenBank/DDBJ databases">
        <title>Genome sequence of Kobresia littledalei, the first chromosome-level genome in the family Cyperaceae.</title>
        <authorList>
            <person name="Qu G."/>
        </authorList>
    </citation>
    <scope>NUCLEOTIDE SEQUENCE</scope>
    <source>
        <strain evidence="2">C.B.Clarke</strain>
        <tissue evidence="2">Leaf</tissue>
    </source>
</reference>
<dbReference type="Proteomes" id="UP000623129">
    <property type="component" value="Unassembled WGS sequence"/>
</dbReference>